<feature type="compositionally biased region" description="Low complexity" evidence="1">
    <location>
        <begin position="98"/>
        <end position="113"/>
    </location>
</feature>
<evidence type="ECO:0000313" key="2">
    <source>
        <dbReference type="EMBL" id="PSR85847.1"/>
    </source>
</evidence>
<dbReference type="Proteomes" id="UP000186601">
    <property type="component" value="Unassembled WGS sequence"/>
</dbReference>
<gene>
    <name evidence="2" type="ORF">PHLCEN_2v5323</name>
</gene>
<feature type="compositionally biased region" description="Basic and acidic residues" evidence="1">
    <location>
        <begin position="55"/>
        <end position="68"/>
    </location>
</feature>
<comment type="caution">
    <text evidence="2">The sequence shown here is derived from an EMBL/GenBank/DDBJ whole genome shotgun (WGS) entry which is preliminary data.</text>
</comment>
<reference evidence="2 3" key="1">
    <citation type="submission" date="2018-02" db="EMBL/GenBank/DDBJ databases">
        <title>Genome sequence of the basidiomycete white-rot fungus Phlebia centrifuga.</title>
        <authorList>
            <person name="Granchi Z."/>
            <person name="Peng M."/>
            <person name="de Vries R.P."/>
            <person name="Hilden K."/>
            <person name="Makela M.R."/>
            <person name="Grigoriev I."/>
            <person name="Riley R."/>
        </authorList>
    </citation>
    <scope>NUCLEOTIDE SEQUENCE [LARGE SCALE GENOMIC DNA]</scope>
    <source>
        <strain evidence="2 3">FBCC195</strain>
    </source>
</reference>
<organism evidence="2 3">
    <name type="scientific">Hermanssonia centrifuga</name>
    <dbReference type="NCBI Taxonomy" id="98765"/>
    <lineage>
        <taxon>Eukaryota</taxon>
        <taxon>Fungi</taxon>
        <taxon>Dikarya</taxon>
        <taxon>Basidiomycota</taxon>
        <taxon>Agaricomycotina</taxon>
        <taxon>Agaricomycetes</taxon>
        <taxon>Polyporales</taxon>
        <taxon>Meruliaceae</taxon>
        <taxon>Hermanssonia</taxon>
    </lineage>
</organism>
<dbReference type="AlphaFoldDB" id="A0A2R6P5I3"/>
<protein>
    <submittedName>
        <fullName evidence="2">Uncharacterized protein</fullName>
    </submittedName>
</protein>
<accession>A0A2R6P5I3</accession>
<sequence>MQSLNAEAGPSRIHSKEWAVTGLLTPAMSMESAKRPSQEVAAVSENGAVVSSATSKERLQHKGKDKAIARGTPHLTGPTSHSTSHEPTRPPTKRRKLSLTQSHSSEVSSLVYSPDRDTRPDYGETEGTAIEEIPSFELLDLSEVLALPWMEMKIDDSVSSQDIPSPAIFVPPGVHHLLESNI</sequence>
<dbReference type="EMBL" id="MLYV02000523">
    <property type="protein sequence ID" value="PSR85847.1"/>
    <property type="molecule type" value="Genomic_DNA"/>
</dbReference>
<feature type="region of interest" description="Disordered" evidence="1">
    <location>
        <begin position="29"/>
        <end position="128"/>
    </location>
</feature>
<proteinExistence type="predicted"/>
<evidence type="ECO:0000256" key="1">
    <source>
        <dbReference type="SAM" id="MobiDB-lite"/>
    </source>
</evidence>
<keyword evidence="3" id="KW-1185">Reference proteome</keyword>
<name>A0A2R6P5I3_9APHY</name>
<evidence type="ECO:0000313" key="3">
    <source>
        <dbReference type="Proteomes" id="UP000186601"/>
    </source>
</evidence>